<dbReference type="SUPFAM" id="SSF52467">
    <property type="entry name" value="DHS-like NAD/FAD-binding domain"/>
    <property type="match status" value="1"/>
</dbReference>
<dbReference type="Proteomes" id="UP000002457">
    <property type="component" value="Chromosome"/>
</dbReference>
<dbReference type="InterPro" id="IPR029035">
    <property type="entry name" value="DHS-like_NAD/FAD-binding_dom"/>
</dbReference>
<dbReference type="AlphaFoldDB" id="B8GH37"/>
<keyword evidence="2" id="KW-1185">Reference proteome</keyword>
<dbReference type="STRING" id="521011.Mpal_1096"/>
<name>B8GH37_METPE</name>
<dbReference type="eggNOG" id="arCOG06747">
    <property type="taxonomic scope" value="Archaea"/>
</dbReference>
<accession>B8GH37</accession>
<protein>
    <submittedName>
        <fullName evidence="1">Uncharacterized protein</fullName>
    </submittedName>
</protein>
<dbReference type="OrthoDB" id="112267at2157"/>
<dbReference type="EMBL" id="CP001338">
    <property type="protein sequence ID" value="ACL16442.1"/>
    <property type="molecule type" value="Genomic_DNA"/>
</dbReference>
<dbReference type="GeneID" id="7271013"/>
<evidence type="ECO:0000313" key="1">
    <source>
        <dbReference type="EMBL" id="ACL16442.1"/>
    </source>
</evidence>
<gene>
    <name evidence="1" type="ordered locus">Mpal_1096</name>
</gene>
<dbReference type="HOGENOM" id="CLU_027194_0_0_2"/>
<dbReference type="KEGG" id="mpl:Mpal_1096"/>
<dbReference type="Pfam" id="PF13289">
    <property type="entry name" value="SIR2_2"/>
    <property type="match status" value="1"/>
</dbReference>
<organism evidence="1 2">
    <name type="scientific">Methanosphaerula palustris (strain ATCC BAA-1556 / DSM 19958 / E1-9c)</name>
    <dbReference type="NCBI Taxonomy" id="521011"/>
    <lineage>
        <taxon>Archaea</taxon>
        <taxon>Methanobacteriati</taxon>
        <taxon>Methanobacteriota</taxon>
        <taxon>Stenosarchaea group</taxon>
        <taxon>Methanomicrobia</taxon>
        <taxon>Methanomicrobiales</taxon>
        <taxon>Methanoregulaceae</taxon>
        <taxon>Methanosphaerula</taxon>
    </lineage>
</organism>
<reference evidence="1 2" key="1">
    <citation type="journal article" date="2015" name="Genome Announc.">
        <title>Complete Genome Sequence of Methanosphaerula palustris E1-9CT, a Hydrogenotrophic Methanogen Isolated from a Minerotrophic Fen Peatland.</title>
        <authorList>
            <person name="Cadillo-Quiroz H."/>
            <person name="Browne P."/>
            <person name="Kyrpides N."/>
            <person name="Woyke T."/>
            <person name="Goodwin L."/>
            <person name="Detter C."/>
            <person name="Yavitt J.B."/>
            <person name="Zinder S.H."/>
        </authorList>
    </citation>
    <scope>NUCLEOTIDE SEQUENCE [LARGE SCALE GENOMIC DNA]</scope>
    <source>
        <strain evidence="2">ATCC BAA-1556 / DSM 19958 / E1-9c</strain>
    </source>
</reference>
<dbReference type="RefSeq" id="WP_012617761.1">
    <property type="nucleotide sequence ID" value="NC_011832.1"/>
</dbReference>
<proteinExistence type="predicted"/>
<sequence length="597" mass="69180">MPDQNDTLINLSFSMHSGPGTLSLLLGSGISQGAGIPTGWDIVLDLIQKLATLEGEPNIENPEQWFKEKYHEDPKYSFLIERIAPTKTDRRNLLKKYIEPNEEEREQGKKVPTHSHKAIAQLVKIGAVRVILTTNIDQLLETALKDIGVTPIVIFNEDSLEGAMPYVHSECTIIKLHGDYLDTRIKNTPEELAQYSEKMNAFLDRIFEEFGLVICGWSAKWDIALRDALDRRHNWRFSTYWAHRRDLSIDASNLKNHLHAIPIQIENADKFFQKLSENIEALTTFERPHPLSVPLAIALVKKFVSEDKYRVQLHDLIQQEMNKLCRELNSDRFKTEGLTITNENFKVEFQKRIREYEEILPKIIGIFSTATYFDNGNTQKIISKNIERLAQRPHENGQFIDLQRYPALLLLYSIGVTSIESENYETLAALLLTKKYNDYGRTESIPKILNVWEIFSNCPNKWIPQDNVNNSETLSSDYLLNELHKPLSHLIPDYHQFERSFNIFEYILGLVYLDLENPVLPNGQRWVPIGRFSWCYNRTYKYSKIPTPIDDFLQKGIAEEKNWGFLKAGFFNGSPERFDECKTAFDNYLGQVRSKLQ</sequence>
<evidence type="ECO:0000313" key="2">
    <source>
        <dbReference type="Proteomes" id="UP000002457"/>
    </source>
</evidence>
<dbReference type="Gene3D" id="3.40.50.1220">
    <property type="entry name" value="TPP-binding domain"/>
    <property type="match status" value="1"/>
</dbReference>